<name>A0ACB9HT62_9ASTR</name>
<reference evidence="1 2" key="2">
    <citation type="journal article" date="2022" name="Mol. Ecol. Resour.">
        <title>The genomes of chicory, endive, great burdock and yacon provide insights into Asteraceae paleo-polyploidization history and plant inulin production.</title>
        <authorList>
            <person name="Fan W."/>
            <person name="Wang S."/>
            <person name="Wang H."/>
            <person name="Wang A."/>
            <person name="Jiang F."/>
            <person name="Liu H."/>
            <person name="Zhao H."/>
            <person name="Xu D."/>
            <person name="Zhang Y."/>
        </authorList>
    </citation>
    <scope>NUCLEOTIDE SEQUENCE [LARGE SCALE GENOMIC DNA]</scope>
    <source>
        <strain evidence="2">cv. Yunnan</strain>
        <tissue evidence="1">Leaves</tissue>
    </source>
</reference>
<proteinExistence type="predicted"/>
<accession>A0ACB9HT62</accession>
<reference evidence="2" key="1">
    <citation type="journal article" date="2022" name="Mol. Ecol. Resour.">
        <title>The genomes of chicory, endive, great burdock and yacon provide insights into Asteraceae palaeo-polyploidization history and plant inulin production.</title>
        <authorList>
            <person name="Fan W."/>
            <person name="Wang S."/>
            <person name="Wang H."/>
            <person name="Wang A."/>
            <person name="Jiang F."/>
            <person name="Liu H."/>
            <person name="Zhao H."/>
            <person name="Xu D."/>
            <person name="Zhang Y."/>
        </authorList>
    </citation>
    <scope>NUCLEOTIDE SEQUENCE [LARGE SCALE GENOMIC DNA]</scope>
    <source>
        <strain evidence="2">cv. Yunnan</strain>
    </source>
</reference>
<dbReference type="EMBL" id="CM042028">
    <property type="protein sequence ID" value="KAI3798496.1"/>
    <property type="molecule type" value="Genomic_DNA"/>
</dbReference>
<dbReference type="Proteomes" id="UP001056120">
    <property type="component" value="Linkage Group LG11"/>
</dbReference>
<evidence type="ECO:0000313" key="2">
    <source>
        <dbReference type="Proteomes" id="UP001056120"/>
    </source>
</evidence>
<protein>
    <submittedName>
        <fullName evidence="1">Uncharacterized protein</fullName>
    </submittedName>
</protein>
<gene>
    <name evidence="1" type="ORF">L1987_33773</name>
</gene>
<organism evidence="1 2">
    <name type="scientific">Smallanthus sonchifolius</name>
    <dbReference type="NCBI Taxonomy" id="185202"/>
    <lineage>
        <taxon>Eukaryota</taxon>
        <taxon>Viridiplantae</taxon>
        <taxon>Streptophyta</taxon>
        <taxon>Embryophyta</taxon>
        <taxon>Tracheophyta</taxon>
        <taxon>Spermatophyta</taxon>
        <taxon>Magnoliopsida</taxon>
        <taxon>eudicotyledons</taxon>
        <taxon>Gunneridae</taxon>
        <taxon>Pentapetalae</taxon>
        <taxon>asterids</taxon>
        <taxon>campanulids</taxon>
        <taxon>Asterales</taxon>
        <taxon>Asteraceae</taxon>
        <taxon>Asteroideae</taxon>
        <taxon>Heliantheae alliance</taxon>
        <taxon>Millerieae</taxon>
        <taxon>Smallanthus</taxon>
    </lineage>
</organism>
<keyword evidence="2" id="KW-1185">Reference proteome</keyword>
<evidence type="ECO:0000313" key="1">
    <source>
        <dbReference type="EMBL" id="KAI3798496.1"/>
    </source>
</evidence>
<sequence length="216" mass="24151">MWEYYCSQGEEATHVSNILKSKKDSPVEDQITPSSMFVGSELKRNLQCIYDVDEGSSQSSTKPRTCYKTDDGNAYKRVEEDGGCKGKLLIPKISLTSLGGFVSQRYAVERAKLALLTDKAGGANDIDNGDRQFDHMIMMIAYKKCAKILRENGSNQFHKPNEIKQDDSKFYGQSSLGIKTVALNRVEPQGVFQFGSTNKTIATVMWNHKGCYNLVH</sequence>
<comment type="caution">
    <text evidence="1">The sequence shown here is derived from an EMBL/GenBank/DDBJ whole genome shotgun (WGS) entry which is preliminary data.</text>
</comment>